<sequence>MKILIKNGKLVDPANDIDAFYDVLIEEDKVARVSQDIDPNILGEGDRLIDAFGKVVMPGFIDLHVHLREPGFEYKETIRTGCEAAAHGGVTSICPMPNTKPVIDSPERVRNLLERAKDAPVHVLPIGAVTIGQEGKELADIEGMQETGIVALSEDGKSVMDSLLFRHAMEQAAQYEIPMFSHCEDKALVDGGVMNAGDKAEELGLPGITNAVEDVIVARDILISKETGAQLHLCHCSTADSALLVGMAKDQGLRVTAEVCPHHFTMSDQEITEDDGRFKMNPPLRSPKDVQALKDALASGVMDVISTDHAPHGAQEKAQSMKKAPFGIVGLETSFALGFTELVQGGYLSLAQLVEKMSVNPARVLGIDKGNLAVGKTADLVIADVEHEYEIDSSSFASMGRNTPFDGKKVTGRVVTTIVDGKIVYEYSR</sequence>
<feature type="active site" evidence="6">
    <location>
        <position position="308"/>
    </location>
</feature>
<dbReference type="SUPFAM" id="SSF51338">
    <property type="entry name" value="Composite domain of metallo-dependent hydrolases"/>
    <property type="match status" value="1"/>
</dbReference>
<dbReference type="PROSITE" id="PS00482">
    <property type="entry name" value="DIHYDROOROTASE_1"/>
    <property type="match status" value="1"/>
</dbReference>
<dbReference type="NCBIfam" id="TIGR00857">
    <property type="entry name" value="pyrC_multi"/>
    <property type="match status" value="1"/>
</dbReference>
<dbReference type="InterPro" id="IPR032466">
    <property type="entry name" value="Metal_Hydrolase"/>
</dbReference>
<feature type="binding site" evidence="6">
    <location>
        <position position="98"/>
    </location>
    <ligand>
        <name>substrate</name>
    </ligand>
</feature>
<feature type="binding site" evidence="6">
    <location>
        <position position="64"/>
    </location>
    <ligand>
        <name>Zn(2+)</name>
        <dbReference type="ChEBI" id="CHEBI:29105"/>
        <label>1</label>
    </ligand>
</feature>
<comment type="catalytic activity">
    <reaction evidence="6">
        <text>(S)-dihydroorotate + H2O = N-carbamoyl-L-aspartate + H(+)</text>
        <dbReference type="Rhea" id="RHEA:24296"/>
        <dbReference type="ChEBI" id="CHEBI:15377"/>
        <dbReference type="ChEBI" id="CHEBI:15378"/>
        <dbReference type="ChEBI" id="CHEBI:30864"/>
        <dbReference type="ChEBI" id="CHEBI:32814"/>
        <dbReference type="EC" id="3.5.2.3"/>
    </reaction>
</comment>
<dbReference type="PANTHER" id="PTHR43668:SF2">
    <property type="entry name" value="ALLANTOINASE"/>
    <property type="match status" value="1"/>
</dbReference>
<dbReference type="HAMAP" id="MF_00220_B">
    <property type="entry name" value="PyrC_classI_B"/>
    <property type="match status" value="1"/>
</dbReference>
<comment type="pathway">
    <text evidence="6">Pyrimidine metabolism; UMP biosynthesis via de novo pathway; (S)-dihydroorotate from bicarbonate: step 3/3.</text>
</comment>
<dbReference type="EC" id="3.5.2.3" evidence="6"/>
<feature type="binding site" evidence="6">
    <location>
        <position position="312"/>
    </location>
    <ligand>
        <name>substrate</name>
    </ligand>
</feature>
<evidence type="ECO:0000259" key="7">
    <source>
        <dbReference type="Pfam" id="PF12890"/>
    </source>
</evidence>
<accession>A0ABR7N1Y6</accession>
<keyword evidence="9" id="KW-1185">Reference proteome</keyword>
<evidence type="ECO:0000256" key="5">
    <source>
        <dbReference type="ARBA" id="ARBA00022975"/>
    </source>
</evidence>
<evidence type="ECO:0000256" key="4">
    <source>
        <dbReference type="ARBA" id="ARBA00022801"/>
    </source>
</evidence>
<dbReference type="EMBL" id="JACRSX010000010">
    <property type="protein sequence ID" value="MBC8562636.1"/>
    <property type="molecule type" value="Genomic_DNA"/>
</dbReference>
<feature type="binding site" evidence="6">
    <location>
        <position position="155"/>
    </location>
    <ligand>
        <name>Zn(2+)</name>
        <dbReference type="ChEBI" id="CHEBI:29105"/>
        <label>1</label>
    </ligand>
</feature>
<keyword evidence="5 6" id="KW-0665">Pyrimidine biosynthesis</keyword>
<comment type="function">
    <text evidence="1 6">Catalyzes the reversible cyclization of carbamoyl aspartate to dihydroorotate.</text>
</comment>
<evidence type="ECO:0000256" key="2">
    <source>
        <dbReference type="ARBA" id="ARBA00010286"/>
    </source>
</evidence>
<evidence type="ECO:0000256" key="6">
    <source>
        <dbReference type="HAMAP-Rule" id="MF_00220"/>
    </source>
</evidence>
<keyword evidence="4 6" id="KW-0378">Hydrolase</keyword>
<dbReference type="CDD" id="cd01317">
    <property type="entry name" value="DHOase_IIa"/>
    <property type="match status" value="1"/>
</dbReference>
<reference evidence="8 9" key="1">
    <citation type="submission" date="2020-08" db="EMBL/GenBank/DDBJ databases">
        <title>Genome public.</title>
        <authorList>
            <person name="Liu C."/>
            <person name="Sun Q."/>
        </authorList>
    </citation>
    <scope>NUCLEOTIDE SEQUENCE [LARGE SCALE GENOMIC DNA]</scope>
    <source>
        <strain evidence="8 9">NSJ-37</strain>
    </source>
</reference>
<dbReference type="Proteomes" id="UP000606193">
    <property type="component" value="Unassembled WGS sequence"/>
</dbReference>
<dbReference type="Pfam" id="PF12890">
    <property type="entry name" value="DHOase"/>
    <property type="match status" value="1"/>
</dbReference>
<dbReference type="PROSITE" id="PS00483">
    <property type="entry name" value="DIHYDROOROTASE_2"/>
    <property type="match status" value="1"/>
</dbReference>
<dbReference type="SUPFAM" id="SSF51556">
    <property type="entry name" value="Metallo-dependent hydrolases"/>
    <property type="match status" value="1"/>
</dbReference>
<comment type="caution">
    <text evidence="8">The sequence shown here is derived from an EMBL/GenBank/DDBJ whole genome shotgun (WGS) entry which is preliminary data.</text>
</comment>
<feature type="binding site" evidence="6">
    <location>
        <position position="308"/>
    </location>
    <ligand>
        <name>Zn(2+)</name>
        <dbReference type="ChEBI" id="CHEBI:29105"/>
        <label>1</label>
    </ligand>
</feature>
<evidence type="ECO:0000256" key="3">
    <source>
        <dbReference type="ARBA" id="ARBA00022723"/>
    </source>
</evidence>
<comment type="cofactor">
    <cofactor evidence="6">
        <name>Zn(2+)</name>
        <dbReference type="ChEBI" id="CHEBI:29105"/>
    </cofactor>
    <text evidence="6">Binds 2 Zn(2+) ions per subunit.</text>
</comment>
<protein>
    <recommendedName>
        <fullName evidence="6">Dihydroorotase</fullName>
        <shortName evidence="6">DHOase</shortName>
        <ecNumber evidence="6">3.5.2.3</ecNumber>
    </recommendedName>
</protein>
<dbReference type="RefSeq" id="WP_249297950.1">
    <property type="nucleotide sequence ID" value="NZ_JACRSX010000010.1"/>
</dbReference>
<proteinExistence type="inferred from homology"/>
<feature type="binding site" evidence="6">
    <location>
        <begin position="66"/>
        <end position="68"/>
    </location>
    <ligand>
        <name>substrate</name>
    </ligand>
</feature>
<feature type="domain" description="Dihydroorotase catalytic" evidence="7">
    <location>
        <begin position="53"/>
        <end position="240"/>
    </location>
</feature>
<keyword evidence="6" id="KW-0862">Zinc</keyword>
<keyword evidence="3 6" id="KW-0479">Metal-binding</keyword>
<dbReference type="InterPro" id="IPR002195">
    <property type="entry name" value="Dihydroorotase_CS"/>
</dbReference>
<feature type="binding site" evidence="6">
    <location>
        <begin position="326"/>
        <end position="327"/>
    </location>
    <ligand>
        <name>substrate</name>
    </ligand>
</feature>
<dbReference type="InterPro" id="IPR024403">
    <property type="entry name" value="DHOase_cat"/>
</dbReference>
<evidence type="ECO:0000313" key="8">
    <source>
        <dbReference type="EMBL" id="MBC8562636.1"/>
    </source>
</evidence>
<dbReference type="Gene3D" id="3.20.20.140">
    <property type="entry name" value="Metal-dependent hydrolases"/>
    <property type="match status" value="1"/>
</dbReference>
<organism evidence="8 9">
    <name type="scientific">Jutongia huaianensis</name>
    <dbReference type="NCBI Taxonomy" id="2763668"/>
    <lineage>
        <taxon>Bacteria</taxon>
        <taxon>Bacillati</taxon>
        <taxon>Bacillota</taxon>
        <taxon>Clostridia</taxon>
        <taxon>Lachnospirales</taxon>
        <taxon>Lachnospiraceae</taxon>
        <taxon>Jutongia</taxon>
    </lineage>
</organism>
<gene>
    <name evidence="6" type="primary">pyrC</name>
    <name evidence="8" type="ORF">H8704_08350</name>
</gene>
<dbReference type="InterPro" id="IPR050138">
    <property type="entry name" value="DHOase/Allantoinase_Hydrolase"/>
</dbReference>
<feature type="binding site" evidence="6">
    <location>
        <position position="66"/>
    </location>
    <ligand>
        <name>Zn(2+)</name>
        <dbReference type="ChEBI" id="CHEBI:29105"/>
        <label>1</label>
    </ligand>
</feature>
<dbReference type="InterPro" id="IPR004722">
    <property type="entry name" value="DHOase"/>
</dbReference>
<feature type="binding site" evidence="6">
    <location>
        <position position="235"/>
    </location>
    <ligand>
        <name>Zn(2+)</name>
        <dbReference type="ChEBI" id="CHEBI:29105"/>
        <label>2</label>
    </ligand>
</feature>
<feature type="binding site" evidence="6">
    <location>
        <position position="182"/>
    </location>
    <ligand>
        <name>Zn(2+)</name>
        <dbReference type="ChEBI" id="CHEBI:29105"/>
        <label>2</label>
    </ligand>
</feature>
<feature type="binding site" evidence="6">
    <location>
        <position position="281"/>
    </location>
    <ligand>
        <name>substrate</name>
    </ligand>
</feature>
<dbReference type="Gene3D" id="2.30.40.10">
    <property type="entry name" value="Urease, subunit C, domain 1"/>
    <property type="match status" value="1"/>
</dbReference>
<dbReference type="InterPro" id="IPR011059">
    <property type="entry name" value="Metal-dep_hydrolase_composite"/>
</dbReference>
<evidence type="ECO:0000256" key="1">
    <source>
        <dbReference type="ARBA" id="ARBA00002368"/>
    </source>
</evidence>
<evidence type="ECO:0000313" key="9">
    <source>
        <dbReference type="Proteomes" id="UP000606193"/>
    </source>
</evidence>
<comment type="similarity">
    <text evidence="2 6">Belongs to the metallo-dependent hydrolases superfamily. DHOase family. Class I DHOase subfamily.</text>
</comment>
<name>A0ABR7N1Y6_9FIRM</name>
<feature type="binding site" evidence="6">
    <location>
        <position position="155"/>
    </location>
    <ligand>
        <name>Zn(2+)</name>
        <dbReference type="ChEBI" id="CHEBI:29105"/>
        <label>2</label>
    </ligand>
</feature>
<dbReference type="PANTHER" id="PTHR43668">
    <property type="entry name" value="ALLANTOINASE"/>
    <property type="match status" value="1"/>
</dbReference>